<evidence type="ECO:0000256" key="1">
    <source>
        <dbReference type="ARBA" id="ARBA00006096"/>
    </source>
</evidence>
<dbReference type="Gene3D" id="3.50.80.20">
    <property type="entry name" value="D-Ala-D-Ala carboxypeptidase C, peptidase S13"/>
    <property type="match status" value="1"/>
</dbReference>
<dbReference type="GO" id="GO:0006508">
    <property type="term" value="P:proteolysis"/>
    <property type="evidence" value="ECO:0007669"/>
    <property type="project" value="InterPro"/>
</dbReference>
<dbReference type="GO" id="GO:0000270">
    <property type="term" value="P:peptidoglycan metabolic process"/>
    <property type="evidence" value="ECO:0007669"/>
    <property type="project" value="TreeGrafter"/>
</dbReference>
<dbReference type="NCBIfam" id="TIGR00666">
    <property type="entry name" value="PBP4"/>
    <property type="match status" value="1"/>
</dbReference>
<dbReference type="EMBL" id="JADJZA010000008">
    <property type="protein sequence ID" value="MBK9298282.1"/>
    <property type="molecule type" value="Genomic_DNA"/>
</dbReference>
<accession>A0A936NG17</accession>
<dbReference type="GO" id="GO:0009002">
    <property type="term" value="F:serine-type D-Ala-D-Ala carboxypeptidase activity"/>
    <property type="evidence" value="ECO:0007669"/>
    <property type="project" value="UniProtKB-EC"/>
</dbReference>
<name>A0A936NG17_9ACTN</name>
<dbReference type="Proteomes" id="UP000727993">
    <property type="component" value="Unassembled WGS sequence"/>
</dbReference>
<feature type="region of interest" description="Disordered" evidence="3">
    <location>
        <begin position="482"/>
        <end position="501"/>
    </location>
</feature>
<sequence>MSAPMDRKRRRRAKQRRRLGFLRGAALVLAVLGGVLVAAGWVSDGTAAVGTSPRTGMELATPMLSARRVPDLVLRPTADLKMAKALAPLAQQSPPDSCISVGQAGGPVFELRPDTPLLPASNLKILVGAVALEVLGPETTLTTRVVADADPVGGTVQGDLYFVGGGDPIIETGNYDASLMFAPQPHTALEGLADAVRAAGVTKVTGNVVGDDGRYDDLRTVESWDPDDLSNGEVGPLSALSVNDARDRTNGGDLDDIVSGAISDPAADPPAHAAEVLRELLIARGVVVEGAFASGEAPDQARQIAAVDSLPVEGLVAQMLQFSDNNTAELLLKEVGRERSGVGSTAAGIKVELELLKEWGISTEGVVIVDASGLSGADRVTCTLLRRVLDHGEADGLLAKALAVPGENGTLLKRWVDSPAREAVRAKSGTLSIVTGLSGWVRTPAEFDLSFSYLINRPGANIVQDDLTRQEQLTETLLSYPQLPDPKVLAPSEPRPVGSGS</sequence>
<comment type="caution">
    <text evidence="5">The sequence shown here is derived from an EMBL/GenBank/DDBJ whole genome shotgun (WGS) entry which is preliminary data.</text>
</comment>
<evidence type="ECO:0000313" key="6">
    <source>
        <dbReference type="Proteomes" id="UP000727993"/>
    </source>
</evidence>
<evidence type="ECO:0000256" key="2">
    <source>
        <dbReference type="ARBA" id="ARBA00022801"/>
    </source>
</evidence>
<evidence type="ECO:0000313" key="5">
    <source>
        <dbReference type="EMBL" id="MBK9298282.1"/>
    </source>
</evidence>
<organism evidence="5 6">
    <name type="scientific">Candidatus Neomicrothrix subdominans</name>
    <dbReference type="NCBI Taxonomy" id="2954438"/>
    <lineage>
        <taxon>Bacteria</taxon>
        <taxon>Bacillati</taxon>
        <taxon>Actinomycetota</taxon>
        <taxon>Acidimicrobiia</taxon>
        <taxon>Acidimicrobiales</taxon>
        <taxon>Microthrixaceae</taxon>
        <taxon>Candidatus Neomicrothrix</taxon>
    </lineage>
</organism>
<keyword evidence="5" id="KW-0121">Carboxypeptidase</keyword>
<comment type="similarity">
    <text evidence="1">Belongs to the peptidase S13 family.</text>
</comment>
<dbReference type="PRINTS" id="PR00922">
    <property type="entry name" value="DADACBPTASE3"/>
</dbReference>
<evidence type="ECO:0000256" key="3">
    <source>
        <dbReference type="SAM" id="MobiDB-lite"/>
    </source>
</evidence>
<dbReference type="PANTHER" id="PTHR30023:SF0">
    <property type="entry name" value="PENICILLIN-SENSITIVE CARBOXYPEPTIDASE A"/>
    <property type="match status" value="1"/>
</dbReference>
<protein>
    <submittedName>
        <fullName evidence="5">D-alanyl-D-alanine carboxypeptidase/D-alanyl-D-alanine-endopeptidase</fullName>
        <ecNumber evidence="5">3.4.16.4</ecNumber>
    </submittedName>
</protein>
<reference evidence="5 6" key="1">
    <citation type="submission" date="2020-10" db="EMBL/GenBank/DDBJ databases">
        <title>Connecting structure to function with the recovery of over 1000 high-quality activated sludge metagenome-assembled genomes encoding full-length rRNA genes using long-read sequencing.</title>
        <authorList>
            <person name="Singleton C.M."/>
            <person name="Petriglieri F."/>
            <person name="Kristensen J.M."/>
            <person name="Kirkegaard R.H."/>
            <person name="Michaelsen T.Y."/>
            <person name="Andersen M.H."/>
            <person name="Karst S.M."/>
            <person name="Dueholm M.S."/>
            <person name="Nielsen P.H."/>
            <person name="Albertsen M."/>
        </authorList>
    </citation>
    <scope>NUCLEOTIDE SEQUENCE [LARGE SCALE GENOMIC DNA]</scope>
    <source>
        <strain evidence="5">Lyne_18-Q3-R50-59_MAXAC.006</strain>
    </source>
</reference>
<gene>
    <name evidence="5" type="primary">dacB</name>
    <name evidence="5" type="ORF">IPN02_15870</name>
</gene>
<keyword evidence="2 5" id="KW-0378">Hydrolase</keyword>
<evidence type="ECO:0000256" key="4">
    <source>
        <dbReference type="SAM" id="Phobius"/>
    </source>
</evidence>
<dbReference type="InterPro" id="IPR012338">
    <property type="entry name" value="Beta-lactam/transpept-like"/>
</dbReference>
<keyword evidence="5" id="KW-0645">Protease</keyword>
<keyword evidence="4" id="KW-1133">Transmembrane helix</keyword>
<keyword evidence="4" id="KW-0812">Transmembrane</keyword>
<dbReference type="InterPro" id="IPR000667">
    <property type="entry name" value="Peptidase_S13"/>
</dbReference>
<feature type="transmembrane region" description="Helical" evidence="4">
    <location>
        <begin position="21"/>
        <end position="42"/>
    </location>
</feature>
<dbReference type="Pfam" id="PF02113">
    <property type="entry name" value="Peptidase_S13"/>
    <property type="match status" value="2"/>
</dbReference>
<dbReference type="AlphaFoldDB" id="A0A936NG17"/>
<keyword evidence="4" id="KW-0472">Membrane</keyword>
<dbReference type="Gene3D" id="3.40.710.10">
    <property type="entry name" value="DD-peptidase/beta-lactamase superfamily"/>
    <property type="match status" value="1"/>
</dbReference>
<dbReference type="EC" id="3.4.16.4" evidence="5"/>
<proteinExistence type="inferred from homology"/>
<dbReference type="SUPFAM" id="SSF56601">
    <property type="entry name" value="beta-lactamase/transpeptidase-like"/>
    <property type="match status" value="1"/>
</dbReference>
<dbReference type="PANTHER" id="PTHR30023">
    <property type="entry name" value="D-ALANYL-D-ALANINE CARBOXYPEPTIDASE"/>
    <property type="match status" value="1"/>
</dbReference>